<dbReference type="GO" id="GO:0016616">
    <property type="term" value="F:oxidoreductase activity, acting on the CH-OH group of donors, NAD or NADP as acceptor"/>
    <property type="evidence" value="ECO:0007669"/>
    <property type="project" value="TreeGrafter"/>
</dbReference>
<dbReference type="InterPro" id="IPR002347">
    <property type="entry name" value="SDR_fam"/>
</dbReference>
<dbReference type="EMBL" id="CP016779">
    <property type="protein sequence ID" value="ASY23685.1"/>
    <property type="molecule type" value="Genomic_DNA"/>
</dbReference>
<keyword evidence="2" id="KW-0560">Oxidoreductase</keyword>
<evidence type="ECO:0000256" key="2">
    <source>
        <dbReference type="ARBA" id="ARBA00023002"/>
    </source>
</evidence>
<sequence length="266" mass="28893">MAENWKHKSHLDQYRIDGKIAIVTGGGQGIGESCAHALVEAGANVIIVGRNEDNLNAVSTELNKKGQSSYFVADLVNTVEIKALQDYVAKKYKRADILINNAGIGQWKSALDITTEDWDLMIKTNLSSAFQLSQQFGKMMIDNKYGKIVNISSISGLIVNSEHSHVHYLTSKAGLIHLTRGLAVEWIKSGVRVNCITPGYTATKMLTDLLLSPDGIKIGKKINELTPAGHMAEVTDISQGVLFFSVPASDYITGQILSIDGGYTLL</sequence>
<dbReference type="SUPFAM" id="SSF51735">
    <property type="entry name" value="NAD(P)-binding Rossmann-fold domains"/>
    <property type="match status" value="1"/>
</dbReference>
<dbReference type="KEGG" id="nab:B1sIIB91_01950"/>
<organism evidence="3 4">
    <name type="scientific">Candidatus Nanopelagicus abundans</name>
    <dbReference type="NCBI Taxonomy" id="1884916"/>
    <lineage>
        <taxon>Bacteria</taxon>
        <taxon>Bacillati</taxon>
        <taxon>Actinomycetota</taxon>
        <taxon>Actinomycetes</taxon>
        <taxon>Candidatus Nanopelagicales</taxon>
        <taxon>Candidatus Nanopelagicaceae</taxon>
        <taxon>Candidatus Nanopelagicus</taxon>
    </lineage>
</organism>
<keyword evidence="4" id="KW-1185">Reference proteome</keyword>
<dbReference type="Pfam" id="PF13561">
    <property type="entry name" value="adh_short_C2"/>
    <property type="match status" value="1"/>
</dbReference>
<dbReference type="RefSeq" id="WP_095687961.1">
    <property type="nucleotide sequence ID" value="NZ_CP016779.1"/>
</dbReference>
<evidence type="ECO:0000256" key="1">
    <source>
        <dbReference type="ARBA" id="ARBA00006484"/>
    </source>
</evidence>
<dbReference type="Proteomes" id="UP000217210">
    <property type="component" value="Chromosome"/>
</dbReference>
<gene>
    <name evidence="3" type="ORF">B1sIIB91_01950</name>
</gene>
<name>A0A249L413_9ACTN</name>
<evidence type="ECO:0000313" key="3">
    <source>
        <dbReference type="EMBL" id="ASY23685.1"/>
    </source>
</evidence>
<proteinExistence type="inferred from homology"/>
<evidence type="ECO:0000313" key="4">
    <source>
        <dbReference type="Proteomes" id="UP000217210"/>
    </source>
</evidence>
<protein>
    <submittedName>
        <fullName evidence="3">Classical SDR family protein</fullName>
    </submittedName>
</protein>
<dbReference type="PANTHER" id="PTHR42760:SF115">
    <property type="entry name" value="3-OXOACYL-[ACYL-CARRIER-PROTEIN] REDUCTASE FABG"/>
    <property type="match status" value="1"/>
</dbReference>
<reference evidence="3 4" key="1">
    <citation type="submission" date="2016-07" db="EMBL/GenBank/DDBJ databases">
        <title>High microdiversification within the ubiquitous acI lineage of Actinobacteria.</title>
        <authorList>
            <person name="Neuenschwander S.M."/>
            <person name="Salcher M."/>
            <person name="Ghai R."/>
            <person name="Pernthaler J."/>
        </authorList>
    </citation>
    <scope>NUCLEOTIDE SEQUENCE [LARGE SCALE GENOMIC DNA]</scope>
    <source>
        <strain evidence="3">MMS-IIB-91</strain>
    </source>
</reference>
<comment type="similarity">
    <text evidence="1">Belongs to the short-chain dehydrogenases/reductases (SDR) family.</text>
</comment>
<dbReference type="CDD" id="cd05233">
    <property type="entry name" value="SDR_c"/>
    <property type="match status" value="1"/>
</dbReference>
<dbReference type="PANTHER" id="PTHR42760">
    <property type="entry name" value="SHORT-CHAIN DEHYDROGENASES/REDUCTASES FAMILY MEMBER"/>
    <property type="match status" value="1"/>
</dbReference>
<dbReference type="PRINTS" id="PR00081">
    <property type="entry name" value="GDHRDH"/>
</dbReference>
<dbReference type="PRINTS" id="PR00080">
    <property type="entry name" value="SDRFAMILY"/>
</dbReference>
<dbReference type="FunFam" id="3.40.50.720:FF:000084">
    <property type="entry name" value="Short-chain dehydrogenase reductase"/>
    <property type="match status" value="1"/>
</dbReference>
<dbReference type="Gene3D" id="3.40.50.720">
    <property type="entry name" value="NAD(P)-binding Rossmann-like Domain"/>
    <property type="match status" value="1"/>
</dbReference>
<dbReference type="InterPro" id="IPR036291">
    <property type="entry name" value="NAD(P)-bd_dom_sf"/>
</dbReference>
<accession>A0A249L413</accession>
<dbReference type="OrthoDB" id="286404at2"/>
<dbReference type="AlphaFoldDB" id="A0A249L413"/>